<dbReference type="Pfam" id="PF03099">
    <property type="entry name" value="BPL_LplA_LipB"/>
    <property type="match status" value="1"/>
</dbReference>
<dbReference type="PROSITE" id="PS51733">
    <property type="entry name" value="BPL_LPL_CATALYTIC"/>
    <property type="match status" value="1"/>
</dbReference>
<comment type="caution">
    <text evidence="3">The sequence shown here is derived from an EMBL/GenBank/DDBJ whole genome shotgun (WGS) entry which is preliminary data.</text>
</comment>
<dbReference type="NCBIfam" id="TIGR00121">
    <property type="entry name" value="birA_ligase"/>
    <property type="match status" value="1"/>
</dbReference>
<proteinExistence type="predicted"/>
<dbReference type="InterPro" id="IPR004143">
    <property type="entry name" value="BPL_LPL_catalytic"/>
</dbReference>
<reference evidence="3 4" key="1">
    <citation type="submission" date="2022-12" db="EMBL/GenBank/DDBJ databases">
        <title>Chitinophagaceae gen. sp. nov., a new member of the family Chitinophagaceae, isolated from soil in a chemical factory.</title>
        <authorList>
            <person name="Ke Z."/>
        </authorList>
    </citation>
    <scope>NUCLEOTIDE SEQUENCE [LARGE SCALE GENOMIC DNA]</scope>
    <source>
        <strain evidence="3 4">LY-5</strain>
    </source>
</reference>
<dbReference type="Proteomes" id="UP001210231">
    <property type="component" value="Unassembled WGS sequence"/>
</dbReference>
<keyword evidence="4" id="KW-1185">Reference proteome</keyword>
<dbReference type="EMBL" id="JAQGEF010000010">
    <property type="protein sequence ID" value="MDA3615148.1"/>
    <property type="molecule type" value="Genomic_DNA"/>
</dbReference>
<dbReference type="GO" id="GO:0004077">
    <property type="term" value="F:biotin--[biotin carboxyl-carrier protein] ligase activity"/>
    <property type="evidence" value="ECO:0007669"/>
    <property type="project" value="UniProtKB-EC"/>
</dbReference>
<dbReference type="Gene3D" id="3.30.930.10">
    <property type="entry name" value="Bira Bifunctional Protein, Domain 2"/>
    <property type="match status" value="1"/>
</dbReference>
<protein>
    <submittedName>
        <fullName evidence="3">Biotin--[acetyl-CoA-carboxylase] ligase</fullName>
        <ecNumber evidence="3">6.3.4.15</ecNumber>
    </submittedName>
</protein>
<name>A0ABT4ULV9_9BACT</name>
<dbReference type="RefSeq" id="WP_407031472.1">
    <property type="nucleotide sequence ID" value="NZ_JAQGEF010000010.1"/>
</dbReference>
<dbReference type="SUPFAM" id="SSF55681">
    <property type="entry name" value="Class II aaRS and biotin synthetases"/>
    <property type="match status" value="1"/>
</dbReference>
<dbReference type="InterPro" id="IPR004408">
    <property type="entry name" value="Biotin_CoA_COase_ligase"/>
</dbReference>
<evidence type="ECO:0000256" key="1">
    <source>
        <dbReference type="ARBA" id="ARBA00022598"/>
    </source>
</evidence>
<dbReference type="CDD" id="cd16442">
    <property type="entry name" value="BPL"/>
    <property type="match status" value="1"/>
</dbReference>
<dbReference type="PANTHER" id="PTHR12835">
    <property type="entry name" value="BIOTIN PROTEIN LIGASE"/>
    <property type="match status" value="1"/>
</dbReference>
<sequence length="246" mass="28020">MLPKHYQFHTLSSIDSTNLYAMQQIHEGLAENGAAYYAIEQTNGKGQRGRTWYSQPNKSIHLSIVLDCTKLSASQYFRLSAAVAVGAKNYLEALAKEAVYIKWPNDLYIADRKAGGILIENVISNNIWRWAVVGIGININQNSFPENLQRAVSARMLTKQIYNCETEAQNLCFYINESFQNLLNGGWKVIFDEYNNHLFGKDTIRKIRKNNAVLPCLIKSVNEQGYLIAGEMNQYQFEHGSVEWIL</sequence>
<evidence type="ECO:0000259" key="2">
    <source>
        <dbReference type="PROSITE" id="PS51733"/>
    </source>
</evidence>
<evidence type="ECO:0000313" key="3">
    <source>
        <dbReference type="EMBL" id="MDA3615148.1"/>
    </source>
</evidence>
<evidence type="ECO:0000313" key="4">
    <source>
        <dbReference type="Proteomes" id="UP001210231"/>
    </source>
</evidence>
<dbReference type="EC" id="6.3.4.15" evidence="3"/>
<dbReference type="PANTHER" id="PTHR12835:SF5">
    <property type="entry name" value="BIOTIN--PROTEIN LIGASE"/>
    <property type="match status" value="1"/>
</dbReference>
<gene>
    <name evidence="3" type="ORF">O3P16_10040</name>
</gene>
<keyword evidence="1 3" id="KW-0436">Ligase</keyword>
<dbReference type="InterPro" id="IPR045864">
    <property type="entry name" value="aa-tRNA-synth_II/BPL/LPL"/>
</dbReference>
<organism evidence="3 4">
    <name type="scientific">Polluticaenibacter yanchengensis</name>
    <dbReference type="NCBI Taxonomy" id="3014562"/>
    <lineage>
        <taxon>Bacteria</taxon>
        <taxon>Pseudomonadati</taxon>
        <taxon>Bacteroidota</taxon>
        <taxon>Chitinophagia</taxon>
        <taxon>Chitinophagales</taxon>
        <taxon>Chitinophagaceae</taxon>
        <taxon>Polluticaenibacter</taxon>
    </lineage>
</organism>
<accession>A0ABT4ULV9</accession>
<feature type="domain" description="BPL/LPL catalytic" evidence="2">
    <location>
        <begin position="1"/>
        <end position="183"/>
    </location>
</feature>